<dbReference type="AlphaFoldDB" id="A0A8H6BJ67"/>
<keyword evidence="3" id="KW-0234">DNA repair</keyword>
<evidence type="ECO:0000313" key="5">
    <source>
        <dbReference type="Proteomes" id="UP000568158"/>
    </source>
</evidence>
<accession>A0A8H6BJ67</accession>
<evidence type="ECO:0008006" key="6">
    <source>
        <dbReference type="Google" id="ProtNLM"/>
    </source>
</evidence>
<organism evidence="4 5">
    <name type="scientific">Dekkera bruxellensis</name>
    <name type="common">Brettanomyces custersii</name>
    <dbReference type="NCBI Taxonomy" id="5007"/>
    <lineage>
        <taxon>Eukaryota</taxon>
        <taxon>Fungi</taxon>
        <taxon>Dikarya</taxon>
        <taxon>Ascomycota</taxon>
        <taxon>Saccharomycotina</taxon>
        <taxon>Pichiomycetes</taxon>
        <taxon>Pichiales</taxon>
        <taxon>Pichiaceae</taxon>
        <taxon>Brettanomyces</taxon>
    </lineage>
</organism>
<proteinExistence type="inferred from homology"/>
<dbReference type="EMBL" id="JABCYN010000023">
    <property type="protein sequence ID" value="KAF6012720.1"/>
    <property type="molecule type" value="Genomic_DNA"/>
</dbReference>
<evidence type="ECO:0000256" key="1">
    <source>
        <dbReference type="ARBA" id="ARBA00006638"/>
    </source>
</evidence>
<sequence>MSLTSCQQYSLDRTSKQSTTVEKYQFGDQDADIKPTQGGLQWFPDTSMWNIEDIQRELGHMTFKPASKWSVDRISRFFSLIERKSIELQQSRPGFGHQYQKLPISTVLNCANTAFGFCNWSSEVVPGSGKLVKYAKSDVAEQCYNVDYELKIRLILKDGTTLTRNGTGSARSLPLSQEFSKCRKEAMTNGLKNCFYSLIGLLVDYEGKVKDGYYDRYKS</sequence>
<name>A0A8H6BJ67_DEKBR</name>
<dbReference type="Proteomes" id="UP000568158">
    <property type="component" value="Unassembled WGS sequence"/>
</dbReference>
<dbReference type="GO" id="GO:0006302">
    <property type="term" value="P:double-strand break repair"/>
    <property type="evidence" value="ECO:0007669"/>
    <property type="project" value="UniProtKB-ARBA"/>
</dbReference>
<dbReference type="GO" id="GO:0006310">
    <property type="term" value="P:DNA recombination"/>
    <property type="evidence" value="ECO:0007669"/>
    <property type="project" value="UniProtKB-ARBA"/>
</dbReference>
<comment type="caution">
    <text evidence="4">The sequence shown here is derived from an EMBL/GenBank/DDBJ whole genome shotgun (WGS) entry which is preliminary data.</text>
</comment>
<reference evidence="4 5" key="1">
    <citation type="journal article" date="2020" name="Appl. Microbiol. Biotechnol.">
        <title>Targeted gene deletion in Brettanomyces bruxellensis with an expression-free CRISPR-Cas9 system.</title>
        <authorList>
            <person name="Varela C."/>
            <person name="Bartel C."/>
            <person name="Onetto C."/>
            <person name="Borneman A."/>
        </authorList>
    </citation>
    <scope>NUCLEOTIDE SEQUENCE [LARGE SCALE GENOMIC DNA]</scope>
    <source>
        <strain evidence="4 5">AWRI1613</strain>
    </source>
</reference>
<dbReference type="Gene3D" id="3.30.390.80">
    <property type="entry name" value="DNA repair protein Rad52/59/22"/>
    <property type="match status" value="1"/>
</dbReference>
<evidence type="ECO:0000313" key="4">
    <source>
        <dbReference type="EMBL" id="KAF6012720.1"/>
    </source>
</evidence>
<keyword evidence="2" id="KW-0227">DNA damage</keyword>
<dbReference type="InterPro" id="IPR041247">
    <property type="entry name" value="Rad52_fam"/>
</dbReference>
<dbReference type="SUPFAM" id="SSF54768">
    <property type="entry name" value="dsRNA-binding domain-like"/>
    <property type="match status" value="1"/>
</dbReference>
<dbReference type="InterPro" id="IPR042525">
    <property type="entry name" value="Rad52_Rad59_Rad22_sf"/>
</dbReference>
<gene>
    <name evidence="4" type="ORF">HII12_002242</name>
</gene>
<evidence type="ECO:0000256" key="2">
    <source>
        <dbReference type="ARBA" id="ARBA00022763"/>
    </source>
</evidence>
<protein>
    <recommendedName>
        <fullName evidence="6">DNA repair protein RAD59</fullName>
    </recommendedName>
</protein>
<evidence type="ECO:0000256" key="3">
    <source>
        <dbReference type="ARBA" id="ARBA00023204"/>
    </source>
</evidence>
<dbReference type="Pfam" id="PF04098">
    <property type="entry name" value="Rad52_Rad22"/>
    <property type="match status" value="1"/>
</dbReference>
<comment type="similarity">
    <text evidence="1">Belongs to the RAD52 family.</text>
</comment>